<feature type="transmembrane region" description="Helical" evidence="1">
    <location>
        <begin position="7"/>
        <end position="26"/>
    </location>
</feature>
<feature type="transmembrane region" description="Helical" evidence="1">
    <location>
        <begin position="101"/>
        <end position="121"/>
    </location>
</feature>
<organism evidence="2 3">
    <name type="scientific">Saxibacter everestensis</name>
    <dbReference type="NCBI Taxonomy" id="2909229"/>
    <lineage>
        <taxon>Bacteria</taxon>
        <taxon>Bacillati</taxon>
        <taxon>Actinomycetota</taxon>
        <taxon>Actinomycetes</taxon>
        <taxon>Micrococcales</taxon>
        <taxon>Brevibacteriaceae</taxon>
        <taxon>Saxibacter</taxon>
    </lineage>
</organism>
<dbReference type="Pfam" id="PF14248">
    <property type="entry name" value="DUF4345"/>
    <property type="match status" value="1"/>
</dbReference>
<dbReference type="Proteomes" id="UP001209083">
    <property type="component" value="Chromosome"/>
</dbReference>
<feature type="transmembrane region" description="Helical" evidence="1">
    <location>
        <begin position="77"/>
        <end position="95"/>
    </location>
</feature>
<name>A0ABY8QTN8_9MICO</name>
<sequence length="149" mass="15919">MQQRALIIVLAVLGAVAVCSGLYGIILGPALAPGGSSTSSSVDSEYRFVNVFWLGAGAALWWSIFRLRERRDVTRTMLALAFIGGLARLLSVFVVGWPNPVFVASMVLELVVVPLILWWHARVVGVNETREPICASQRAAIPGGSSPTG</sequence>
<keyword evidence="1" id="KW-0472">Membrane</keyword>
<dbReference type="InterPro" id="IPR025597">
    <property type="entry name" value="DUF4345"/>
</dbReference>
<accession>A0ABY8QTN8</accession>
<dbReference type="EMBL" id="CP090958">
    <property type="protein sequence ID" value="WGW11791.1"/>
    <property type="molecule type" value="Genomic_DNA"/>
</dbReference>
<keyword evidence="1" id="KW-1133">Transmembrane helix</keyword>
<feature type="transmembrane region" description="Helical" evidence="1">
    <location>
        <begin position="46"/>
        <end position="65"/>
    </location>
</feature>
<protein>
    <submittedName>
        <fullName evidence="2">DUF4345 domain-containing protein</fullName>
    </submittedName>
</protein>
<proteinExistence type="predicted"/>
<gene>
    <name evidence="2" type="ORF">LWF01_17140</name>
</gene>
<evidence type="ECO:0000313" key="2">
    <source>
        <dbReference type="EMBL" id="WGW11791.1"/>
    </source>
</evidence>
<reference evidence="2 3" key="1">
    <citation type="submission" date="2023-05" db="EMBL/GenBank/DDBJ databases">
        <title>Lithophilousrod everest ZFBP1038 complete genpme.</title>
        <authorList>
            <person name="Tian M."/>
        </authorList>
    </citation>
    <scope>NUCLEOTIDE SEQUENCE [LARGE SCALE GENOMIC DNA]</scope>
    <source>
        <strain evidence="2 3">ZFBP1038</strain>
    </source>
</reference>
<keyword evidence="1" id="KW-0812">Transmembrane</keyword>
<keyword evidence="3" id="KW-1185">Reference proteome</keyword>
<evidence type="ECO:0000313" key="3">
    <source>
        <dbReference type="Proteomes" id="UP001209083"/>
    </source>
</evidence>
<evidence type="ECO:0000256" key="1">
    <source>
        <dbReference type="SAM" id="Phobius"/>
    </source>
</evidence>